<accession>A0A369L377</accession>
<evidence type="ECO:0000313" key="10">
    <source>
        <dbReference type="Proteomes" id="UP000253975"/>
    </source>
</evidence>
<dbReference type="AlphaFoldDB" id="A0A369L377"/>
<dbReference type="InterPro" id="IPR037185">
    <property type="entry name" value="EmrE-like"/>
</dbReference>
<feature type="transmembrane region" description="Helical" evidence="7">
    <location>
        <begin position="261"/>
        <end position="282"/>
    </location>
</feature>
<evidence type="ECO:0000256" key="1">
    <source>
        <dbReference type="ARBA" id="ARBA00004651"/>
    </source>
</evidence>
<keyword evidence="3" id="KW-1003">Cell membrane</keyword>
<keyword evidence="5 7" id="KW-1133">Transmembrane helix</keyword>
<evidence type="ECO:0000256" key="5">
    <source>
        <dbReference type="ARBA" id="ARBA00022989"/>
    </source>
</evidence>
<comment type="similarity">
    <text evidence="2">Belongs to the EamA transporter family.</text>
</comment>
<feature type="transmembrane region" description="Helical" evidence="7">
    <location>
        <begin position="56"/>
        <end position="74"/>
    </location>
</feature>
<feature type="domain" description="EamA" evidence="8">
    <location>
        <begin position="1"/>
        <end position="128"/>
    </location>
</feature>
<evidence type="ECO:0000256" key="3">
    <source>
        <dbReference type="ARBA" id="ARBA00022475"/>
    </source>
</evidence>
<sequence length="288" mass="30105">MLLGSAAIWGLSTCIIKDTVAVFPPAWLMGIRFFLAGILLVVVFHKRIARCLNRETLIAGALIGFVLAPAYLLNTSGLQFTTASKGTFLTGTYSIMVPFIAWAISKQRPTRYNIAAALLALAGIGFISFSGAGEISLTFGIGEAIMLASAFFLGLHMAVSARLSDGRDALALSAIQFIVAGLIGMAWGAATEGTPNLTTFADPSVFAGMVYLVLFASCGALCFQNIGIKHVPAAPAALLLSTESLFGVTFAVLFFGDTLTITAIIGFALIAFGIAVSETFPLKKGSSQ</sequence>
<feature type="transmembrane region" description="Helical" evidence="7">
    <location>
        <begin position="235"/>
        <end position="255"/>
    </location>
</feature>
<name>A0A369L377_9ACTN</name>
<protein>
    <submittedName>
        <fullName evidence="9">EamA/RhaT family transporter</fullName>
    </submittedName>
</protein>
<dbReference type="Proteomes" id="UP000253975">
    <property type="component" value="Unassembled WGS sequence"/>
</dbReference>
<feature type="transmembrane region" description="Helical" evidence="7">
    <location>
        <begin position="26"/>
        <end position="44"/>
    </location>
</feature>
<proteinExistence type="inferred from homology"/>
<gene>
    <name evidence="9" type="ORF">C1881_10295</name>
</gene>
<comment type="caution">
    <text evidence="9">The sequence shown here is derived from an EMBL/GenBank/DDBJ whole genome shotgun (WGS) entry which is preliminary data.</text>
</comment>
<keyword evidence="4 7" id="KW-0812">Transmembrane</keyword>
<evidence type="ECO:0000256" key="7">
    <source>
        <dbReference type="SAM" id="Phobius"/>
    </source>
</evidence>
<feature type="transmembrane region" description="Helical" evidence="7">
    <location>
        <begin position="169"/>
        <end position="190"/>
    </location>
</feature>
<evidence type="ECO:0000256" key="4">
    <source>
        <dbReference type="ARBA" id="ARBA00022692"/>
    </source>
</evidence>
<dbReference type="PANTHER" id="PTHR42920:SF5">
    <property type="entry name" value="EAMA DOMAIN-CONTAINING PROTEIN"/>
    <property type="match status" value="1"/>
</dbReference>
<dbReference type="InterPro" id="IPR000620">
    <property type="entry name" value="EamA_dom"/>
</dbReference>
<evidence type="ECO:0000259" key="8">
    <source>
        <dbReference type="Pfam" id="PF00892"/>
    </source>
</evidence>
<dbReference type="Pfam" id="PF00892">
    <property type="entry name" value="EamA"/>
    <property type="match status" value="2"/>
</dbReference>
<reference evidence="9 10" key="1">
    <citation type="journal article" date="2018" name="Elife">
        <title>Discovery and characterization of a prevalent human gut bacterial enzyme sufficient for the inactivation of a family of plant toxins.</title>
        <authorList>
            <person name="Koppel N."/>
            <person name="Bisanz J.E."/>
            <person name="Pandelia M.E."/>
            <person name="Turnbaugh P.J."/>
            <person name="Balskus E.P."/>
        </authorList>
    </citation>
    <scope>NUCLEOTIDE SEQUENCE [LARGE SCALE GENOMIC DNA]</scope>
    <source>
        <strain evidence="9 10">OB21 GAM31</strain>
    </source>
</reference>
<feature type="transmembrane region" description="Helical" evidence="7">
    <location>
        <begin position="205"/>
        <end position="223"/>
    </location>
</feature>
<evidence type="ECO:0000256" key="6">
    <source>
        <dbReference type="ARBA" id="ARBA00023136"/>
    </source>
</evidence>
<keyword evidence="6 7" id="KW-0472">Membrane</keyword>
<dbReference type="RefSeq" id="WP_114616431.1">
    <property type="nucleotide sequence ID" value="NZ_PPTO01000029.1"/>
</dbReference>
<dbReference type="EMBL" id="PPTO01000029">
    <property type="protein sequence ID" value="RDB54543.1"/>
    <property type="molecule type" value="Genomic_DNA"/>
</dbReference>
<feature type="domain" description="EamA" evidence="8">
    <location>
        <begin position="141"/>
        <end position="276"/>
    </location>
</feature>
<feature type="transmembrane region" description="Helical" evidence="7">
    <location>
        <begin position="135"/>
        <end position="157"/>
    </location>
</feature>
<dbReference type="InterPro" id="IPR051258">
    <property type="entry name" value="Diverse_Substrate_Transporter"/>
</dbReference>
<feature type="transmembrane region" description="Helical" evidence="7">
    <location>
        <begin position="112"/>
        <end position="129"/>
    </location>
</feature>
<dbReference type="GO" id="GO:0005886">
    <property type="term" value="C:plasma membrane"/>
    <property type="evidence" value="ECO:0007669"/>
    <property type="project" value="UniProtKB-SubCell"/>
</dbReference>
<evidence type="ECO:0000313" key="9">
    <source>
        <dbReference type="EMBL" id="RDB54543.1"/>
    </source>
</evidence>
<organism evidence="9 10">
    <name type="scientific">Slackia isoflavoniconvertens</name>
    <dbReference type="NCBI Taxonomy" id="572010"/>
    <lineage>
        <taxon>Bacteria</taxon>
        <taxon>Bacillati</taxon>
        <taxon>Actinomycetota</taxon>
        <taxon>Coriobacteriia</taxon>
        <taxon>Eggerthellales</taxon>
        <taxon>Eggerthellaceae</taxon>
        <taxon>Slackia</taxon>
    </lineage>
</organism>
<comment type="subcellular location">
    <subcellularLocation>
        <location evidence="1">Cell membrane</location>
        <topology evidence="1">Multi-pass membrane protein</topology>
    </subcellularLocation>
</comment>
<evidence type="ECO:0000256" key="2">
    <source>
        <dbReference type="ARBA" id="ARBA00007362"/>
    </source>
</evidence>
<dbReference type="SUPFAM" id="SSF103481">
    <property type="entry name" value="Multidrug resistance efflux transporter EmrE"/>
    <property type="match status" value="2"/>
</dbReference>
<feature type="transmembrane region" description="Helical" evidence="7">
    <location>
        <begin position="86"/>
        <end position="105"/>
    </location>
</feature>
<dbReference type="PANTHER" id="PTHR42920">
    <property type="entry name" value="OS03G0707200 PROTEIN-RELATED"/>
    <property type="match status" value="1"/>
</dbReference>